<organism evidence="2 3">
    <name type="scientific">Duncaniella dubosii</name>
    <dbReference type="NCBI Taxonomy" id="2518971"/>
    <lineage>
        <taxon>Bacteria</taxon>
        <taxon>Pseudomonadati</taxon>
        <taxon>Bacteroidota</taxon>
        <taxon>Bacteroidia</taxon>
        <taxon>Bacteroidales</taxon>
        <taxon>Muribaculaceae</taxon>
        <taxon>Duncaniella</taxon>
    </lineage>
</organism>
<accession>A0A4P7W0Q7</accession>
<feature type="signal peptide" evidence="1">
    <location>
        <begin position="1"/>
        <end position="19"/>
    </location>
</feature>
<sequence length="160" mass="18319">MKYLSSFPFLLCPITLLSAISSNIEDGNSINPVVSILNMRSTTSQDIIDVDTLSDGKLLWKYDSNEFVSGDDTKGWLVTLPDSLRYIQDGNSYNLCLKNDTICWTGIENRQTRIFFNPPIPLFTSIPDNVKFMTRKDHLLEHFGNWRNKTEGPLLNRQIK</sequence>
<keyword evidence="3" id="KW-1185">Reference proteome</keyword>
<dbReference type="EMBL" id="CP039396">
    <property type="protein sequence ID" value="QCD41439.1"/>
    <property type="molecule type" value="Genomic_DNA"/>
</dbReference>
<dbReference type="RefSeq" id="WP_136414118.1">
    <property type="nucleotide sequence ID" value="NZ_CP039396.1"/>
</dbReference>
<keyword evidence="1" id="KW-0732">Signal</keyword>
<dbReference type="AlphaFoldDB" id="A0A4P7W0Q7"/>
<protein>
    <submittedName>
        <fullName evidence="2">Uncharacterized protein</fullName>
    </submittedName>
</protein>
<evidence type="ECO:0000313" key="3">
    <source>
        <dbReference type="Proteomes" id="UP000297149"/>
    </source>
</evidence>
<evidence type="ECO:0000256" key="1">
    <source>
        <dbReference type="SAM" id="SignalP"/>
    </source>
</evidence>
<feature type="chain" id="PRO_5020540823" evidence="1">
    <location>
        <begin position="20"/>
        <end position="160"/>
    </location>
</feature>
<name>A0A4P7W0Q7_9BACT</name>
<dbReference type="KEGG" id="ddb:E7747_03395"/>
<gene>
    <name evidence="2" type="ORF">E7747_03395</name>
</gene>
<proteinExistence type="predicted"/>
<dbReference type="Proteomes" id="UP000297149">
    <property type="component" value="Chromosome"/>
</dbReference>
<evidence type="ECO:0000313" key="2">
    <source>
        <dbReference type="EMBL" id="QCD41439.1"/>
    </source>
</evidence>
<reference evidence="3" key="1">
    <citation type="submission" date="2019-02" db="EMBL/GenBank/DDBJ databases">
        <title>Isolation and identification of novel species under the genus Muribaculum.</title>
        <authorList>
            <person name="Miyake S."/>
            <person name="Ding Y."/>
            <person name="Low A."/>
            <person name="Soh M."/>
            <person name="Seedorf H."/>
        </authorList>
    </citation>
    <scope>NUCLEOTIDE SEQUENCE [LARGE SCALE GENOMIC DNA]</scope>
    <source>
        <strain evidence="3">H5</strain>
    </source>
</reference>